<evidence type="ECO:0000313" key="3">
    <source>
        <dbReference type="EMBL" id="MCI2285150.1"/>
    </source>
</evidence>
<feature type="compositionally biased region" description="Basic and acidic residues" evidence="1">
    <location>
        <begin position="354"/>
        <end position="370"/>
    </location>
</feature>
<evidence type="ECO:0000256" key="1">
    <source>
        <dbReference type="SAM" id="MobiDB-lite"/>
    </source>
</evidence>
<evidence type="ECO:0000259" key="2">
    <source>
        <dbReference type="Pfam" id="PF13020"/>
    </source>
</evidence>
<dbReference type="Proteomes" id="UP001139646">
    <property type="component" value="Unassembled WGS sequence"/>
</dbReference>
<dbReference type="Pfam" id="PF13020">
    <property type="entry name" value="NOV_C"/>
    <property type="match status" value="1"/>
</dbReference>
<evidence type="ECO:0000313" key="4">
    <source>
        <dbReference type="Proteomes" id="UP001139646"/>
    </source>
</evidence>
<comment type="caution">
    <text evidence="3">The sequence shown here is derived from an EMBL/GenBank/DDBJ whole genome shotgun (WGS) entry which is preliminary data.</text>
</comment>
<organism evidence="3 4">
    <name type="scientific">Colwellia maritima</name>
    <dbReference type="NCBI Taxonomy" id="2912588"/>
    <lineage>
        <taxon>Bacteria</taxon>
        <taxon>Pseudomonadati</taxon>
        <taxon>Pseudomonadota</taxon>
        <taxon>Gammaproteobacteria</taxon>
        <taxon>Alteromonadales</taxon>
        <taxon>Colwelliaceae</taxon>
        <taxon>Colwellia</taxon>
    </lineage>
</organism>
<dbReference type="EMBL" id="JAKKSL010000004">
    <property type="protein sequence ID" value="MCI2285150.1"/>
    <property type="molecule type" value="Genomic_DNA"/>
</dbReference>
<gene>
    <name evidence="3" type="ORF">L3081_19370</name>
</gene>
<protein>
    <submittedName>
        <fullName evidence="3">DUF3883 domain-containing protein</fullName>
    </submittedName>
</protein>
<name>A0ABS9X4Z6_9GAMM</name>
<keyword evidence="4" id="KW-1185">Reference proteome</keyword>
<sequence length="558" mass="63422">MNYKPNLSDIDYDKVLLLSRSDKLLTSKSLYIKDLPSYDNSDRKNEQIDFCQQQFERLARKCDVVSLADKITPILDTEQSKNSSEGLGIWGDAIHSEPFKFSILRLVYHEGNIDEGDINHDAIESVLPSELYLMDSIVVKYFVGDIWAYDDLHASTFQDIANSSLYLLNQEDDEDMCESIATFISDSSDLSRSSYSLISRILRNKIFTLEEINYLPDSKNIKSLPEAIIVDDNISLYGEIEDESLDDDHSFASDLEKKLTETDFLSDSEKLEFQNTDLAPPINPKSTKPSDSNNKGSNGRSVSSSNRSFTNNQDSRPNQSANNDSFNNNDSLNNKDINRLSHTSENPNKIVSPNDRKPVYVGKEKEVESESTLDKKGFATEIGNKGEDYIIKHSSDYILSKSNRLEKASVNNKGFDIRELNSEGDLVRYIEVKTLTGMWAEGGVAVTESQLEFAQVNDEWWLFVVENVNCNNPSVYVFENPVQEANRFMFDHSRKQLSKTAVKVQEKIPEQGERYKLSDGIYEICKVDTKGKLHKVTIKEVGSDKKLTKKYDPTWEKC</sequence>
<feature type="region of interest" description="Disordered" evidence="1">
    <location>
        <begin position="272"/>
        <end position="370"/>
    </location>
</feature>
<feature type="compositionally biased region" description="Polar residues" evidence="1">
    <location>
        <begin position="340"/>
        <end position="351"/>
    </location>
</feature>
<feature type="domain" description="Protein NO VEIN C-terminal" evidence="2">
    <location>
        <begin position="386"/>
        <end position="475"/>
    </location>
</feature>
<dbReference type="RefSeq" id="WP_242287867.1">
    <property type="nucleotide sequence ID" value="NZ_JAKKSL010000004.1"/>
</dbReference>
<proteinExistence type="predicted"/>
<reference evidence="3" key="1">
    <citation type="submission" date="2022-01" db="EMBL/GenBank/DDBJ databases">
        <title>Colwellia maritima, isolated from seawater.</title>
        <authorList>
            <person name="Kristyanto S."/>
            <person name="Jung J."/>
            <person name="Jeon C.O."/>
        </authorList>
    </citation>
    <scope>NUCLEOTIDE SEQUENCE</scope>
    <source>
        <strain evidence="3">MSW7</strain>
    </source>
</reference>
<accession>A0ABS9X4Z6</accession>
<feature type="compositionally biased region" description="Low complexity" evidence="1">
    <location>
        <begin position="292"/>
        <end position="335"/>
    </location>
</feature>
<dbReference type="InterPro" id="IPR024975">
    <property type="entry name" value="NOV_C"/>
</dbReference>